<dbReference type="OrthoDB" id="190098at2759"/>
<comment type="caution">
    <text evidence="4">The sequence shown here is derived from an EMBL/GenBank/DDBJ whole genome shotgun (WGS) entry which is preliminary data.</text>
</comment>
<dbReference type="InterPro" id="IPR010326">
    <property type="entry name" value="EXOC3/Sec6"/>
</dbReference>
<dbReference type="Gene3D" id="1.10.357.50">
    <property type="match status" value="1"/>
</dbReference>
<dbReference type="Gene3D" id="1.10.357.70">
    <property type="entry name" value="Exocyst complex component Sec6, C-terminal domain"/>
    <property type="match status" value="1"/>
</dbReference>
<evidence type="ECO:0000256" key="1">
    <source>
        <dbReference type="ARBA" id="ARBA00009447"/>
    </source>
</evidence>
<keyword evidence="3" id="KW-0268">Exocytosis</keyword>
<reference evidence="4 5" key="1">
    <citation type="submission" date="2015-12" db="EMBL/GenBank/DDBJ databases">
        <title>Dictyostelia acquired genes for synthesis and detection of signals that induce cell-type specialization by lateral gene transfer from prokaryotes.</title>
        <authorList>
            <person name="Gloeckner G."/>
            <person name="Schaap P."/>
        </authorList>
    </citation>
    <scope>NUCLEOTIDE SEQUENCE [LARGE SCALE GENOMIC DNA]</scope>
    <source>
        <strain evidence="4 5">TK</strain>
    </source>
</reference>
<protein>
    <submittedName>
        <fullName evidence="4">Exocyst complex subunit 3</fullName>
    </submittedName>
</protein>
<dbReference type="PANTHER" id="PTHR21292">
    <property type="entry name" value="EXOCYST COMPLEX COMPONENT SEC6-RELATED"/>
    <property type="match status" value="1"/>
</dbReference>
<keyword evidence="5" id="KW-1185">Reference proteome</keyword>
<evidence type="ECO:0000313" key="5">
    <source>
        <dbReference type="Proteomes" id="UP000076078"/>
    </source>
</evidence>
<dbReference type="GO" id="GO:0000145">
    <property type="term" value="C:exocyst"/>
    <property type="evidence" value="ECO:0007669"/>
    <property type="project" value="InterPro"/>
</dbReference>
<proteinExistence type="inferred from homology"/>
<evidence type="ECO:0000256" key="2">
    <source>
        <dbReference type="ARBA" id="ARBA00022448"/>
    </source>
</evidence>
<dbReference type="Pfam" id="PF06046">
    <property type="entry name" value="Sec6"/>
    <property type="match status" value="1"/>
</dbReference>
<dbReference type="PANTHER" id="PTHR21292:SF1">
    <property type="entry name" value="EXOCYST COMPLEX COMPONENT 3"/>
    <property type="match status" value="1"/>
</dbReference>
<dbReference type="FunCoup" id="A0A152A2A6">
    <property type="interactions" value="309"/>
</dbReference>
<evidence type="ECO:0000256" key="3">
    <source>
        <dbReference type="ARBA" id="ARBA00022483"/>
    </source>
</evidence>
<keyword evidence="2" id="KW-0813">Transport</keyword>
<dbReference type="EMBL" id="LODT01000015">
    <property type="protein sequence ID" value="KYR00334.1"/>
    <property type="molecule type" value="Genomic_DNA"/>
</dbReference>
<dbReference type="InterPro" id="IPR042532">
    <property type="entry name" value="EXOC3/Sec6_C"/>
</dbReference>
<evidence type="ECO:0000313" key="4">
    <source>
        <dbReference type="EMBL" id="KYR00334.1"/>
    </source>
</evidence>
<sequence length="740" mass="84449">MENVSLVPLAGLDDNISQTVAIKKIEAHFSTFESLSTVTNHKQSLIQQKKTIEAQIKNEVHGELEKSKKGLETLHGSYGRIGSMSKSFGVTVDLCNDTSNLIGSYPLIKKVNTVRVNLINILKEVDRLLTIPEKAAEIEQLLDDDIHILIVHKKIRELERLHQKALKQFESNYEELTAIKEMFGSVPKLSEKFDNKIWDIVAHSISVAQKAPAVLVKVAQIIEREKLQEIKNREKKKKNLISSEGIEGEEDSDLNKTDYGDKFIAVLLHSISSRFEPMYLTGQSDLVQTLKEVNKMVDELTVVMDQVSECYPPSYDLFNFFVNQYHSKFYALFGSFSNIVESGYNSEYLAKQIPSAHILMLIEWVIKDYSTQLSRLGIMDMSPPLLDSLDPLISIYKLHIKVLMKDWCNNIINNDNLNQPESVDGQYSTYAPVYLFESVMTQIDIAAATKSQKLVTGVMEEVINALLYFQEQAIALLRDRNQHIKFENLIAYVNNNSKSYDFTQTIVDKVSNILTVESMASLNFDPVLEGFISVSNVATNAIAAVIFRDCAPTLKKFFTVEWENEPLIYPIINTIEEYFRDDIQPHILENYMKRLSLLCLDTLIEHILTNLITGKNKLKDTTAKMMGTDSDLILEFFKKYLRLSVATAHVHVLEDFQQLIICEPEMIPIYFRSIYNTHKDINEKIIENVLLQRSDINRNQIREQVDAIAEIIAKNTDPNNPKSVLDGIFSRIQIGPKGWF</sequence>
<name>A0A152A2A6_TIELA</name>
<comment type="similarity">
    <text evidence="1">Belongs to the SEC6 family.</text>
</comment>
<dbReference type="GO" id="GO:0006887">
    <property type="term" value="P:exocytosis"/>
    <property type="evidence" value="ECO:0007669"/>
    <property type="project" value="UniProtKB-KW"/>
</dbReference>
<dbReference type="GO" id="GO:0051601">
    <property type="term" value="P:exocyst localization"/>
    <property type="evidence" value="ECO:0007669"/>
    <property type="project" value="TreeGrafter"/>
</dbReference>
<accession>A0A152A2A6</accession>
<dbReference type="InParanoid" id="A0A152A2A6"/>
<organism evidence="4 5">
    <name type="scientific">Tieghemostelium lacteum</name>
    <name type="common">Slime mold</name>
    <name type="synonym">Dictyostelium lacteum</name>
    <dbReference type="NCBI Taxonomy" id="361077"/>
    <lineage>
        <taxon>Eukaryota</taxon>
        <taxon>Amoebozoa</taxon>
        <taxon>Evosea</taxon>
        <taxon>Eumycetozoa</taxon>
        <taxon>Dictyostelia</taxon>
        <taxon>Dictyosteliales</taxon>
        <taxon>Raperosteliaceae</taxon>
        <taxon>Tieghemostelium</taxon>
    </lineage>
</organism>
<dbReference type="Proteomes" id="UP000076078">
    <property type="component" value="Unassembled WGS sequence"/>
</dbReference>
<dbReference type="STRING" id="361077.A0A152A2A6"/>
<dbReference type="GO" id="GO:0000149">
    <property type="term" value="F:SNARE binding"/>
    <property type="evidence" value="ECO:0007669"/>
    <property type="project" value="TreeGrafter"/>
</dbReference>
<dbReference type="OMA" id="MNIGPKT"/>
<dbReference type="AlphaFoldDB" id="A0A152A2A6"/>
<gene>
    <name evidence="4" type="ORF">DLAC_03076</name>
</gene>